<dbReference type="GO" id="GO:0032259">
    <property type="term" value="P:methylation"/>
    <property type="evidence" value="ECO:0007669"/>
    <property type="project" value="UniProtKB-KW"/>
</dbReference>
<evidence type="ECO:0000313" key="19">
    <source>
        <dbReference type="EMBL" id="KAF7845728.1"/>
    </source>
</evidence>
<keyword evidence="7 16" id="KW-0949">S-adenosyl-L-methionine</keyword>
<evidence type="ECO:0000256" key="1">
    <source>
        <dbReference type="ARBA" id="ARBA00004477"/>
    </source>
</evidence>
<feature type="transmembrane region" description="Helical" evidence="18">
    <location>
        <begin position="52"/>
        <end position="72"/>
    </location>
</feature>
<feature type="compositionally biased region" description="Polar residues" evidence="17">
    <location>
        <begin position="197"/>
        <end position="209"/>
    </location>
</feature>
<keyword evidence="6 16" id="KW-0808">Transferase</keyword>
<evidence type="ECO:0000256" key="4">
    <source>
        <dbReference type="ARBA" id="ARBA00022516"/>
    </source>
</evidence>
<evidence type="ECO:0000256" key="5">
    <source>
        <dbReference type="ARBA" id="ARBA00022603"/>
    </source>
</evidence>
<feature type="topological domain" description="Cytoplasmic" evidence="16">
    <location>
        <begin position="68"/>
        <end position="94"/>
    </location>
</feature>
<dbReference type="InterPro" id="IPR007318">
    <property type="entry name" value="Phopholipid_MeTrfase"/>
</dbReference>
<evidence type="ECO:0000256" key="13">
    <source>
        <dbReference type="ARBA" id="ARBA00023136"/>
    </source>
</evidence>
<proteinExistence type="inferred from homology"/>
<dbReference type="PROSITE" id="PS51599">
    <property type="entry name" value="SAM_PEMT_PEM2"/>
    <property type="match status" value="1"/>
</dbReference>
<evidence type="ECO:0000256" key="15">
    <source>
        <dbReference type="ARBA" id="ARBA00023264"/>
    </source>
</evidence>
<evidence type="ECO:0000256" key="12">
    <source>
        <dbReference type="ARBA" id="ARBA00023128"/>
    </source>
</evidence>
<comment type="caution">
    <text evidence="19">The sequence shown here is derived from an EMBL/GenBank/DDBJ whole genome shotgun (WGS) entry which is preliminary data.</text>
</comment>
<dbReference type="AlphaFoldDB" id="A0A8T0CED3"/>
<gene>
    <name evidence="19" type="ORF">BT93_L0957</name>
</gene>
<evidence type="ECO:0000256" key="11">
    <source>
        <dbReference type="ARBA" id="ARBA00023098"/>
    </source>
</evidence>
<accession>A0A8T0CED3</accession>
<keyword evidence="20" id="KW-1185">Reference proteome</keyword>
<dbReference type="Proteomes" id="UP000806378">
    <property type="component" value="Unassembled WGS sequence"/>
</dbReference>
<comment type="pathway">
    <text evidence="2 16">Phospholipid metabolism; phosphatidylcholine biosynthesis.</text>
</comment>
<keyword evidence="4 16" id="KW-0444">Lipid biosynthesis</keyword>
<sequence length="215" mass="24043">MTFFSDLVDFSQPSLWIAVVSILFNPIYWNIVARSEYRNKTLTKLVGGNPRLGCYGLAVSIFSLGILRDHLYNVALDEQPKSDILHYGEFKLLSAILFLVGSTLVVSSMWKLGVTGTYLGDYFGILMSDRVTSFPFNVSNNPMYDGSSLCFLSTALWKGAPVGILLTALVYFEYKVACLYEEPFTYEIYAKRDREQAQNGSSSKGPTSSRAKKDL</sequence>
<feature type="intramembrane region" description="Helical" evidence="16">
    <location>
        <begin position="13"/>
        <end position="33"/>
    </location>
</feature>
<keyword evidence="10 16" id="KW-1133">Transmembrane helix</keyword>
<comment type="function">
    <text evidence="16">Catalyzes the second two steps of the methylation pathway of phosphatidylcholine biosynthesis, the SAM-dependent methylation of phosphatidylmonomethylethanolamine (PMME) to phosphatidyldimethylethanolamine (PDME) and of PDME to phosphatidylcholine (PC).</text>
</comment>
<comment type="similarity">
    <text evidence="16">Belongs to the class VI-like SAM-binding methyltransferase superfamily. PEMT/PEM2 methyltransferase family.</text>
</comment>
<evidence type="ECO:0000256" key="10">
    <source>
        <dbReference type="ARBA" id="ARBA00022989"/>
    </source>
</evidence>
<feature type="binding site" evidence="16">
    <location>
        <begin position="99"/>
        <end position="101"/>
    </location>
    <ligand>
        <name>S-adenosyl-L-methionine</name>
        <dbReference type="ChEBI" id="CHEBI:59789"/>
    </ligand>
</feature>
<keyword evidence="8 16" id="KW-0812">Transmembrane</keyword>
<dbReference type="GO" id="GO:0005789">
    <property type="term" value="C:endoplasmic reticulum membrane"/>
    <property type="evidence" value="ECO:0007669"/>
    <property type="project" value="UniProtKB-SubCell"/>
</dbReference>
<dbReference type="Pfam" id="PF04191">
    <property type="entry name" value="PEMT"/>
    <property type="match status" value="1"/>
</dbReference>
<keyword evidence="12" id="KW-0496">Mitochondrion</keyword>
<feature type="binding site" evidence="16">
    <location>
        <begin position="181"/>
        <end position="182"/>
    </location>
    <ligand>
        <name>S-adenosyl-L-methionine</name>
        <dbReference type="ChEBI" id="CHEBI:59789"/>
    </ligand>
</feature>
<keyword evidence="5 16" id="KW-0489">Methyltransferase</keyword>
<dbReference type="GO" id="GO:0000773">
    <property type="term" value="F:phosphatidyl-N-methylethanolamine N-methyltransferase activity"/>
    <property type="evidence" value="ECO:0007669"/>
    <property type="project" value="UniProtKB-UniRule"/>
</dbReference>
<keyword evidence="14 16" id="KW-0594">Phospholipid biosynthesis</keyword>
<dbReference type="GO" id="GO:0004608">
    <property type="term" value="F:phosphatidylethanolamine N-methyltransferase activity"/>
    <property type="evidence" value="ECO:0007669"/>
    <property type="project" value="UniProtKB-UniRule"/>
</dbReference>
<comment type="catalytic activity">
    <reaction evidence="16">
        <text>a 1,2-diacyl-sn-glycero-3-phospho-N-methylethanolamine + S-adenosyl-L-methionine = a 1,2-diacyl-sn-glycero-3-phospho-N,N-dimethylethanolamine + S-adenosyl-L-homocysteine + H(+)</text>
        <dbReference type="Rhea" id="RHEA:32735"/>
        <dbReference type="ChEBI" id="CHEBI:15378"/>
        <dbReference type="ChEBI" id="CHEBI:57856"/>
        <dbReference type="ChEBI" id="CHEBI:59789"/>
        <dbReference type="ChEBI" id="CHEBI:64572"/>
        <dbReference type="ChEBI" id="CHEBI:64573"/>
        <dbReference type="EC" id="2.1.1.71"/>
    </reaction>
</comment>
<dbReference type="Gene3D" id="1.20.120.1630">
    <property type="match status" value="1"/>
</dbReference>
<comment type="subcellular location">
    <subcellularLocation>
        <location evidence="1 16">Endoplasmic reticulum membrane</location>
        <topology evidence="1 16">Multi-pass membrane protein</topology>
    </subcellularLocation>
</comment>
<keyword evidence="11 16" id="KW-0443">Lipid metabolism</keyword>
<protein>
    <recommendedName>
        <fullName evidence="16">Phosphatidyl-N-methylethanolamine N-methyltransferase</fullName>
        <ecNumber evidence="16">2.1.1.71</ecNumber>
    </recommendedName>
    <alternativeName>
        <fullName evidence="16">Phospholipid methyltransferase</fullName>
        <shortName evidence="16">PLMT</shortName>
    </alternativeName>
</protein>
<comment type="catalytic activity">
    <reaction evidence="16">
        <text>a 1,2-diacyl-sn-glycero-3-phospho-N,N-dimethylethanolamine + S-adenosyl-L-methionine = a 1,2-diacyl-sn-glycero-3-phosphocholine + S-adenosyl-L-homocysteine + H(+)</text>
        <dbReference type="Rhea" id="RHEA:32739"/>
        <dbReference type="ChEBI" id="CHEBI:15378"/>
        <dbReference type="ChEBI" id="CHEBI:57643"/>
        <dbReference type="ChEBI" id="CHEBI:57856"/>
        <dbReference type="ChEBI" id="CHEBI:59789"/>
        <dbReference type="ChEBI" id="CHEBI:64572"/>
    </reaction>
</comment>
<feature type="transmembrane region" description="Helical" evidence="18">
    <location>
        <begin position="92"/>
        <end position="110"/>
    </location>
</feature>
<evidence type="ECO:0000256" key="6">
    <source>
        <dbReference type="ARBA" id="ARBA00022679"/>
    </source>
</evidence>
<name>A0A8T0CED3_CORYI</name>
<evidence type="ECO:0000256" key="3">
    <source>
        <dbReference type="ARBA" id="ARBA00005189"/>
    </source>
</evidence>
<evidence type="ECO:0000256" key="16">
    <source>
        <dbReference type="HAMAP-Rule" id="MF_03216"/>
    </source>
</evidence>
<feature type="topological domain" description="Lumenal" evidence="16">
    <location>
        <begin position="34"/>
        <end position="45"/>
    </location>
</feature>
<evidence type="ECO:0000256" key="9">
    <source>
        <dbReference type="ARBA" id="ARBA00022824"/>
    </source>
</evidence>
<evidence type="ECO:0000256" key="8">
    <source>
        <dbReference type="ARBA" id="ARBA00022692"/>
    </source>
</evidence>
<evidence type="ECO:0000313" key="20">
    <source>
        <dbReference type="Proteomes" id="UP000806378"/>
    </source>
</evidence>
<feature type="topological domain" description="Lumenal" evidence="16">
    <location>
        <begin position="116"/>
        <end position="158"/>
    </location>
</feature>
<evidence type="ECO:0000256" key="18">
    <source>
        <dbReference type="SAM" id="Phobius"/>
    </source>
</evidence>
<dbReference type="HAMAP" id="MF_03216">
    <property type="entry name" value="PLMT"/>
    <property type="match status" value="1"/>
</dbReference>
<feature type="region of interest" description="Disordered" evidence="17">
    <location>
        <begin position="194"/>
        <end position="215"/>
    </location>
</feature>
<comment type="pathway">
    <text evidence="3">Lipid metabolism.</text>
</comment>
<evidence type="ECO:0000256" key="17">
    <source>
        <dbReference type="SAM" id="MobiDB-lite"/>
    </source>
</evidence>
<dbReference type="PANTHER" id="PTHR15458:SF5">
    <property type="entry name" value="PHOSPHATIDYLETHANOLAMINE N-METHYLTRANSFERASE"/>
    <property type="match status" value="1"/>
</dbReference>
<dbReference type="PANTHER" id="PTHR15458">
    <property type="entry name" value="PHOSPHATIDYLETHANOLAMINE N-METHYLTRANSFERASE"/>
    <property type="match status" value="1"/>
</dbReference>
<dbReference type="Gramene" id="rna-gnl|WGS:JABURB|Cocit.L0957.1">
    <property type="protein sequence ID" value="cds-KAF7845728.1"/>
    <property type="gene ID" value="gene-BT93_L0957"/>
</dbReference>
<feature type="topological domain" description="Cytoplasmic" evidence="16">
    <location>
        <begin position="180"/>
        <end position="215"/>
    </location>
</feature>
<evidence type="ECO:0000256" key="7">
    <source>
        <dbReference type="ARBA" id="ARBA00022691"/>
    </source>
</evidence>
<dbReference type="GO" id="GO:0006656">
    <property type="term" value="P:phosphatidylcholine biosynthetic process"/>
    <property type="evidence" value="ECO:0007669"/>
    <property type="project" value="UniProtKB-UniRule"/>
</dbReference>
<reference evidence="19" key="1">
    <citation type="submission" date="2020-05" db="EMBL/GenBank/DDBJ databases">
        <title>WGS assembly of Corymbia citriodora subspecies variegata.</title>
        <authorList>
            <person name="Barry K."/>
            <person name="Hundley H."/>
            <person name="Shu S."/>
            <person name="Jenkins J."/>
            <person name="Grimwood J."/>
            <person name="Baten A."/>
        </authorList>
    </citation>
    <scope>NUCLEOTIDE SEQUENCE</scope>
    <source>
        <strain evidence="19">CV2-018</strain>
    </source>
</reference>
<keyword evidence="13 16" id="KW-0472">Membrane</keyword>
<dbReference type="EMBL" id="MU101631">
    <property type="protein sequence ID" value="KAF7845728.1"/>
    <property type="molecule type" value="Genomic_DNA"/>
</dbReference>
<dbReference type="PIRSF" id="PIRSF005444">
    <property type="entry name" value="PEMT"/>
    <property type="match status" value="1"/>
</dbReference>
<dbReference type="FunFam" id="1.20.120.1630:FF:000005">
    <property type="entry name" value="Phosphatidylethanolamine N-methyltransferase"/>
    <property type="match status" value="1"/>
</dbReference>
<organism evidence="19 20">
    <name type="scientific">Corymbia citriodora subsp. variegata</name>
    <dbReference type="NCBI Taxonomy" id="360336"/>
    <lineage>
        <taxon>Eukaryota</taxon>
        <taxon>Viridiplantae</taxon>
        <taxon>Streptophyta</taxon>
        <taxon>Embryophyta</taxon>
        <taxon>Tracheophyta</taxon>
        <taxon>Spermatophyta</taxon>
        <taxon>Magnoliopsida</taxon>
        <taxon>eudicotyledons</taxon>
        <taxon>Gunneridae</taxon>
        <taxon>Pentapetalae</taxon>
        <taxon>rosids</taxon>
        <taxon>malvids</taxon>
        <taxon>Myrtales</taxon>
        <taxon>Myrtaceae</taxon>
        <taxon>Myrtoideae</taxon>
        <taxon>Eucalypteae</taxon>
        <taxon>Corymbia</taxon>
    </lineage>
</organism>
<dbReference type="EC" id="2.1.1.71" evidence="16"/>
<evidence type="ECO:0000256" key="2">
    <source>
        <dbReference type="ARBA" id="ARBA00004969"/>
    </source>
</evidence>
<feature type="transmembrane region" description="Helical" evidence="18">
    <location>
        <begin position="15"/>
        <end position="32"/>
    </location>
</feature>
<dbReference type="InterPro" id="IPR024960">
    <property type="entry name" value="PEMT/MFAP"/>
</dbReference>
<keyword evidence="15 16" id="KW-1208">Phospholipid metabolism</keyword>
<keyword evidence="9 16" id="KW-0256">Endoplasmic reticulum</keyword>
<feature type="topological domain" description="Lumenal" evidence="16">
    <location>
        <begin position="1"/>
        <end position="12"/>
    </location>
</feature>
<evidence type="ECO:0000256" key="14">
    <source>
        <dbReference type="ARBA" id="ARBA00023209"/>
    </source>
</evidence>
<dbReference type="OrthoDB" id="8300106at2759"/>